<keyword evidence="2" id="KW-1185">Reference proteome</keyword>
<dbReference type="Proteomes" id="UP001056120">
    <property type="component" value="Linkage Group LG03"/>
</dbReference>
<reference evidence="2" key="1">
    <citation type="journal article" date="2022" name="Mol. Ecol. Resour.">
        <title>The genomes of chicory, endive, great burdock and yacon provide insights into Asteraceae palaeo-polyploidization history and plant inulin production.</title>
        <authorList>
            <person name="Fan W."/>
            <person name="Wang S."/>
            <person name="Wang H."/>
            <person name="Wang A."/>
            <person name="Jiang F."/>
            <person name="Liu H."/>
            <person name="Zhao H."/>
            <person name="Xu D."/>
            <person name="Zhang Y."/>
        </authorList>
    </citation>
    <scope>NUCLEOTIDE SEQUENCE [LARGE SCALE GENOMIC DNA]</scope>
    <source>
        <strain evidence="2">cv. Yunnan</strain>
    </source>
</reference>
<organism evidence="1 2">
    <name type="scientific">Smallanthus sonchifolius</name>
    <dbReference type="NCBI Taxonomy" id="185202"/>
    <lineage>
        <taxon>Eukaryota</taxon>
        <taxon>Viridiplantae</taxon>
        <taxon>Streptophyta</taxon>
        <taxon>Embryophyta</taxon>
        <taxon>Tracheophyta</taxon>
        <taxon>Spermatophyta</taxon>
        <taxon>Magnoliopsida</taxon>
        <taxon>eudicotyledons</taxon>
        <taxon>Gunneridae</taxon>
        <taxon>Pentapetalae</taxon>
        <taxon>asterids</taxon>
        <taxon>campanulids</taxon>
        <taxon>Asterales</taxon>
        <taxon>Asteraceae</taxon>
        <taxon>Asteroideae</taxon>
        <taxon>Heliantheae alliance</taxon>
        <taxon>Millerieae</taxon>
        <taxon>Smallanthus</taxon>
    </lineage>
</organism>
<protein>
    <submittedName>
        <fullName evidence="1">Uncharacterized protein</fullName>
    </submittedName>
</protein>
<proteinExistence type="predicted"/>
<reference evidence="1 2" key="2">
    <citation type="journal article" date="2022" name="Mol. Ecol. Resour.">
        <title>The genomes of chicory, endive, great burdock and yacon provide insights into Asteraceae paleo-polyploidization history and plant inulin production.</title>
        <authorList>
            <person name="Fan W."/>
            <person name="Wang S."/>
            <person name="Wang H."/>
            <person name="Wang A."/>
            <person name="Jiang F."/>
            <person name="Liu H."/>
            <person name="Zhao H."/>
            <person name="Xu D."/>
            <person name="Zhang Y."/>
        </authorList>
    </citation>
    <scope>NUCLEOTIDE SEQUENCE [LARGE SCALE GENOMIC DNA]</scope>
    <source>
        <strain evidence="2">cv. Yunnan</strain>
        <tissue evidence="1">Leaves</tissue>
    </source>
</reference>
<evidence type="ECO:0000313" key="2">
    <source>
        <dbReference type="Proteomes" id="UP001056120"/>
    </source>
</evidence>
<gene>
    <name evidence="1" type="ORF">L1987_09036</name>
</gene>
<accession>A0ACB9JLU0</accession>
<comment type="caution">
    <text evidence="1">The sequence shown here is derived from an EMBL/GenBank/DDBJ whole genome shotgun (WGS) entry which is preliminary data.</text>
</comment>
<evidence type="ECO:0000313" key="1">
    <source>
        <dbReference type="EMBL" id="KAI3821468.1"/>
    </source>
</evidence>
<dbReference type="EMBL" id="CM042020">
    <property type="protein sequence ID" value="KAI3821468.1"/>
    <property type="molecule type" value="Genomic_DNA"/>
</dbReference>
<sequence>MDSRFSFNCNRCICSNWKPFCFPFKQQLQQLQEKVQPNYSIPLAGILLDTEHICAVNTIVKRHSDGKLIGYNTDWEASITAIEDALRDRAKSLALAVSGEARQFEELTNFQPEKGAAI</sequence>
<name>A0ACB9JLU0_9ASTR</name>